<evidence type="ECO:0000313" key="2">
    <source>
        <dbReference type="Proteomes" id="UP000284841"/>
    </source>
</evidence>
<dbReference type="EMBL" id="QRMS01000001">
    <property type="protein sequence ID" value="RHJ89776.1"/>
    <property type="molecule type" value="Genomic_DNA"/>
</dbReference>
<proteinExistence type="predicted"/>
<reference evidence="1 2" key="1">
    <citation type="submission" date="2018-08" db="EMBL/GenBank/DDBJ databases">
        <title>A genome reference for cultivated species of the human gut microbiota.</title>
        <authorList>
            <person name="Zou Y."/>
            <person name="Xue W."/>
            <person name="Luo G."/>
        </authorList>
    </citation>
    <scope>NUCLEOTIDE SEQUENCE [LARGE SCALE GENOMIC DNA]</scope>
    <source>
        <strain evidence="1 2">AM07-24</strain>
    </source>
</reference>
<keyword evidence="2" id="KW-1185">Reference proteome</keyword>
<dbReference type="OrthoDB" id="2065107at2"/>
<organism evidence="1 2">
    <name type="scientific">Emergencia timonensis</name>
    <dbReference type="NCBI Taxonomy" id="1776384"/>
    <lineage>
        <taxon>Bacteria</taxon>
        <taxon>Bacillati</taxon>
        <taxon>Bacillota</taxon>
        <taxon>Clostridia</taxon>
        <taxon>Peptostreptococcales</taxon>
        <taxon>Anaerovoracaceae</taxon>
        <taxon>Emergencia</taxon>
    </lineage>
</organism>
<dbReference type="STRING" id="1776384.GCA_900086585_03132"/>
<dbReference type="AlphaFoldDB" id="A0A415E7L8"/>
<protein>
    <submittedName>
        <fullName evidence="1">Uncharacterized protein</fullName>
    </submittedName>
</protein>
<comment type="caution">
    <text evidence="1">The sequence shown here is derived from an EMBL/GenBank/DDBJ whole genome shotgun (WGS) entry which is preliminary data.</text>
</comment>
<dbReference type="RefSeq" id="WP_118333814.1">
    <property type="nucleotide sequence ID" value="NZ_AP025567.1"/>
</dbReference>
<name>A0A415E7L8_9FIRM</name>
<dbReference type="Pfam" id="PF05895">
    <property type="entry name" value="DUF859"/>
    <property type="match status" value="1"/>
</dbReference>
<dbReference type="InterPro" id="IPR008577">
    <property type="entry name" value="DUF859"/>
</dbReference>
<evidence type="ECO:0000313" key="1">
    <source>
        <dbReference type="EMBL" id="RHJ89776.1"/>
    </source>
</evidence>
<sequence>MANGTITLDTPKSTVAGYIKWTSEASSATNNYSLVSAYVYLKKTDGYTSWGDFSGKLTINGTSYSFSKNATLGSSYVLMTSKTGVRVNHDSDGTKKITISTSFKNSGTTIAGTYSASKTVTLDTIKRLSYISGSVDIAAGQPFTVNINRYSADYVHDIAIKVGGNVVREAKGYGEKVTFSSESYQSSIFAALDGSLSKACTVVLTTRSGNTEIGSASYSGTITAASPGELMLSKSSVLIGESQGVAVENPSDLYSYSANYQFAGFEGSVSLISSAGVLPVGESFAVNMPGNVNEASCLVTMTASYAGITVGQPETMDFTVRLPDSYRVVSFDQNSAVCAFLDTALTGSSAKFINGAGTLRLSIPAASKAEALYQASIIKYQVTMGSQSKELTEIPASGDLTLELTGGTGKIIELLIMDSRGNTKLCHYAISDENFIDYTSLKVAECRIYRENGFDTAVKMHVKGTAWEGNFGLQSNGLKITYTVKKSGTSTVYGPFTLSNIPIASGGGFERIADLDSGTAGGFDTDAAYEIHAQVSDCLKSYMTDVVVNSGMIGMYLKRNNDNYHVGINCKPDASELDASSEKAGLSVKGGLELIGADDQVSGIYTDTSGRLCVEPALGSLILSGSLQMPDGSPITVGAGRVPVVTQQGSNFVEMNLGAYILRMNWGTITVKVSETNTPVATALSYKSNFFTEAPFVTVTPRTGVIGSVVKGVSFNNNTADGCDIFVNRTNTTAFSVIWKAISITTD</sequence>
<dbReference type="Proteomes" id="UP000284841">
    <property type="component" value="Unassembled WGS sequence"/>
</dbReference>
<gene>
    <name evidence="1" type="ORF">DW099_04210</name>
</gene>
<accession>A0A415E7L8</accession>